<dbReference type="InterPro" id="IPR050887">
    <property type="entry name" value="Beta-mannosidase_GH2"/>
</dbReference>
<dbReference type="Proteomes" id="UP000320314">
    <property type="component" value="Unassembled WGS sequence"/>
</dbReference>
<dbReference type="AlphaFoldDB" id="A0A506UHR6"/>
<dbReference type="InterPro" id="IPR054593">
    <property type="entry name" value="Beta-mannosidase-like_N2"/>
</dbReference>
<evidence type="ECO:0000259" key="7">
    <source>
        <dbReference type="Pfam" id="PF00703"/>
    </source>
</evidence>
<keyword evidence="11" id="KW-1185">Reference proteome</keyword>
<dbReference type="PANTHER" id="PTHR43730">
    <property type="entry name" value="BETA-MANNOSIDASE"/>
    <property type="match status" value="1"/>
</dbReference>
<dbReference type="InterPro" id="IPR041625">
    <property type="entry name" value="Beta-mannosidase_Ig"/>
</dbReference>
<sequence length="828" mass="91799">MATHTKTDALDLSGIWDLSSEDGAHACRIDLPGDVHSELLAAGIIEDPYVGRNEYAVRWVAERDWRLSRTFALSDEQASAGDWILDVDGLDTVAEIAVNGVAVLATENTFRRYRENVASALRAGENRIDIVIRSSLSEGAARYAAQPFPVPYHEGNSPLPHGNMLRKPQSHFGWDWNIAIAPLGLYGEIVLRRTGAARIEALAVSQEHDRQAKTVALTLTIDLHGETAGTLPIDIAVAGVERHVECPLAPGHTRVVETIDIEDPSLWWPAGAGDQTLHTLVVETPFEREERTIGFREIRLIDEPDEAGRRFAFEVNGREIFCRGANWIPADALFSRSGRAKTEGLLRSAVAANMNMIRVWGGGFYESEDFYDLCDRLGLMVWQDFMFACNLYPSTPDFLAEVEAEVDHQARRLSSHPSLALWCGDNELVGALTWFKESIADRDRYLVSYDRLNRTIEHALKRATPQAQWWPSSPASGVLDYADAWHKDNSGDMHYWSVWHEGESFDMYRSVRPRFCSEFGFQSFTSMPVIATFAGERDMNVSAPVMESHQKNAGGNARIAETMFRYFRYPEGFANFVYLSQIQQALAIRTAVDAWRALKPHCMGTLYWQLNDTWPVASWASLDYGGRWKALHYLARRFFSPVNVVAIPSADNDRFSFSAINDTTDPVAISLTVFALDPAKGTRTLFQAETRCGTDEATTFAEVDAADLAHGEMLLYRWTADNGMAGGEHLAPATYKGLELKAADIRIMSEARADGTTGLMLTSDDPALYVFLETSTEGVFSDNAVDVLPGEPLGIVFIPAVPGEAPADLRIYDLQASSATPSAQGNHP</sequence>
<feature type="domain" description="Beta-mannosidase Ig-fold" evidence="8">
    <location>
        <begin position="752"/>
        <end position="815"/>
    </location>
</feature>
<comment type="similarity">
    <text evidence="2">Belongs to the glycosyl hydrolase 2 family.</text>
</comment>
<keyword evidence="4 10" id="KW-0378">Hydrolase</keyword>
<dbReference type="SUPFAM" id="SSF49303">
    <property type="entry name" value="beta-Galactosidase/glucuronidase domain"/>
    <property type="match status" value="2"/>
</dbReference>
<comment type="caution">
    <text evidence="10">The sequence shown here is derived from an EMBL/GenBank/DDBJ whole genome shotgun (WGS) entry which is preliminary data.</text>
</comment>
<evidence type="ECO:0000256" key="5">
    <source>
        <dbReference type="ARBA" id="ARBA00023180"/>
    </source>
</evidence>
<dbReference type="InterPro" id="IPR008979">
    <property type="entry name" value="Galactose-bd-like_sf"/>
</dbReference>
<accession>A0A506UHR6</accession>
<organism evidence="10 11">
    <name type="scientific">Pararhizobium mangrovi</name>
    <dbReference type="NCBI Taxonomy" id="2590452"/>
    <lineage>
        <taxon>Bacteria</taxon>
        <taxon>Pseudomonadati</taxon>
        <taxon>Pseudomonadota</taxon>
        <taxon>Alphaproteobacteria</taxon>
        <taxon>Hyphomicrobiales</taxon>
        <taxon>Rhizobiaceae</taxon>
        <taxon>Rhizobium/Agrobacterium group</taxon>
        <taxon>Pararhizobium</taxon>
    </lineage>
</organism>
<dbReference type="GO" id="GO:0006516">
    <property type="term" value="P:glycoprotein catabolic process"/>
    <property type="evidence" value="ECO:0007669"/>
    <property type="project" value="TreeGrafter"/>
</dbReference>
<name>A0A506UHR6_9HYPH</name>
<dbReference type="OrthoDB" id="9758603at2"/>
<dbReference type="Gene3D" id="2.60.120.260">
    <property type="entry name" value="Galactose-binding domain-like"/>
    <property type="match status" value="1"/>
</dbReference>
<dbReference type="SUPFAM" id="SSF49785">
    <property type="entry name" value="Galactose-binding domain-like"/>
    <property type="match status" value="1"/>
</dbReference>
<evidence type="ECO:0000259" key="9">
    <source>
        <dbReference type="Pfam" id="PF22666"/>
    </source>
</evidence>
<dbReference type="RefSeq" id="WP_141165156.1">
    <property type="nucleotide sequence ID" value="NZ_VHLH01000001.1"/>
</dbReference>
<dbReference type="InterPro" id="IPR013783">
    <property type="entry name" value="Ig-like_fold"/>
</dbReference>
<evidence type="ECO:0000256" key="2">
    <source>
        <dbReference type="ARBA" id="ARBA00007401"/>
    </source>
</evidence>
<reference evidence="10 11" key="1">
    <citation type="submission" date="2019-06" db="EMBL/GenBank/DDBJ databases">
        <authorList>
            <person name="Li M."/>
        </authorList>
    </citation>
    <scope>NUCLEOTIDE SEQUENCE [LARGE SCALE GENOMIC DNA]</scope>
    <source>
        <strain evidence="10 11">BGMRC6574</strain>
    </source>
</reference>
<dbReference type="Gene3D" id="3.20.20.80">
    <property type="entry name" value="Glycosidases"/>
    <property type="match status" value="1"/>
</dbReference>
<evidence type="ECO:0000256" key="3">
    <source>
        <dbReference type="ARBA" id="ARBA00012754"/>
    </source>
</evidence>
<dbReference type="Pfam" id="PF17753">
    <property type="entry name" value="Ig_mannosidase"/>
    <property type="match status" value="1"/>
</dbReference>
<feature type="domain" description="Glycoside hydrolase family 2 immunoglobulin-like beta-sandwich" evidence="7">
    <location>
        <begin position="197"/>
        <end position="296"/>
    </location>
</feature>
<dbReference type="InterPro" id="IPR017853">
    <property type="entry name" value="GH"/>
</dbReference>
<dbReference type="EMBL" id="VHLH01000001">
    <property type="protein sequence ID" value="TPW32853.1"/>
    <property type="molecule type" value="Genomic_DNA"/>
</dbReference>
<dbReference type="Gene3D" id="2.60.40.10">
    <property type="entry name" value="Immunoglobulins"/>
    <property type="match status" value="2"/>
</dbReference>
<evidence type="ECO:0000313" key="10">
    <source>
        <dbReference type="EMBL" id="TPW32853.1"/>
    </source>
</evidence>
<dbReference type="InterPro" id="IPR036156">
    <property type="entry name" value="Beta-gal/glucu_dom_sf"/>
</dbReference>
<evidence type="ECO:0000313" key="11">
    <source>
        <dbReference type="Proteomes" id="UP000320314"/>
    </source>
</evidence>
<keyword evidence="6" id="KW-0326">Glycosidase</keyword>
<feature type="domain" description="Beta-mannosidase-like galactose-binding" evidence="9">
    <location>
        <begin position="16"/>
        <end position="186"/>
    </location>
</feature>
<evidence type="ECO:0000256" key="4">
    <source>
        <dbReference type="ARBA" id="ARBA00022801"/>
    </source>
</evidence>
<comment type="catalytic activity">
    <reaction evidence="1">
        <text>Hydrolysis of terminal, non-reducing beta-D-mannose residues in beta-D-mannosides.</text>
        <dbReference type="EC" id="3.2.1.25"/>
    </reaction>
</comment>
<dbReference type="GO" id="GO:0004567">
    <property type="term" value="F:beta-mannosidase activity"/>
    <property type="evidence" value="ECO:0007669"/>
    <property type="project" value="UniProtKB-EC"/>
</dbReference>
<keyword evidence="5" id="KW-0325">Glycoprotein</keyword>
<gene>
    <name evidence="10" type="ORF">FJU11_01115</name>
</gene>
<dbReference type="Pfam" id="PF22666">
    <property type="entry name" value="Glyco_hydro_2_N2"/>
    <property type="match status" value="1"/>
</dbReference>
<evidence type="ECO:0000259" key="8">
    <source>
        <dbReference type="Pfam" id="PF17753"/>
    </source>
</evidence>
<dbReference type="SUPFAM" id="SSF51445">
    <property type="entry name" value="(Trans)glycosidases"/>
    <property type="match status" value="1"/>
</dbReference>
<dbReference type="EC" id="3.2.1.25" evidence="3"/>
<dbReference type="Pfam" id="PF00703">
    <property type="entry name" value="Glyco_hydro_2"/>
    <property type="match status" value="1"/>
</dbReference>
<dbReference type="InterPro" id="IPR006102">
    <property type="entry name" value="Ig-like_GH2"/>
</dbReference>
<protein>
    <recommendedName>
        <fullName evidence="3">beta-mannosidase</fullName>
        <ecNumber evidence="3">3.2.1.25</ecNumber>
    </recommendedName>
</protein>
<dbReference type="FunFam" id="3.20.20.80:FF:000050">
    <property type="entry name" value="Beta-mannosidase B"/>
    <property type="match status" value="1"/>
</dbReference>
<dbReference type="PANTHER" id="PTHR43730:SF1">
    <property type="entry name" value="BETA-MANNOSIDASE"/>
    <property type="match status" value="1"/>
</dbReference>
<proteinExistence type="inferred from homology"/>
<evidence type="ECO:0000256" key="6">
    <source>
        <dbReference type="ARBA" id="ARBA00023295"/>
    </source>
</evidence>
<dbReference type="GO" id="GO:0005975">
    <property type="term" value="P:carbohydrate metabolic process"/>
    <property type="evidence" value="ECO:0007669"/>
    <property type="project" value="InterPro"/>
</dbReference>
<evidence type="ECO:0000256" key="1">
    <source>
        <dbReference type="ARBA" id="ARBA00000829"/>
    </source>
</evidence>